<dbReference type="InterPro" id="IPR023213">
    <property type="entry name" value="CAT-like_dom_sf"/>
</dbReference>
<evidence type="ECO:0000313" key="7">
    <source>
        <dbReference type="EMBL" id="MBB5480804.1"/>
    </source>
</evidence>
<keyword evidence="4" id="KW-0597">Phosphoprotein</keyword>
<dbReference type="InterPro" id="IPR020806">
    <property type="entry name" value="PKS_PP-bd"/>
</dbReference>
<accession>A0A840W445</accession>
<dbReference type="InterPro" id="IPR045851">
    <property type="entry name" value="AMP-bd_C_sf"/>
</dbReference>
<evidence type="ECO:0000256" key="5">
    <source>
        <dbReference type="SAM" id="MobiDB-lite"/>
    </source>
</evidence>
<dbReference type="GO" id="GO:0005737">
    <property type="term" value="C:cytoplasm"/>
    <property type="evidence" value="ECO:0007669"/>
    <property type="project" value="TreeGrafter"/>
</dbReference>
<dbReference type="SUPFAM" id="SSF52777">
    <property type="entry name" value="CoA-dependent acyltransferases"/>
    <property type="match status" value="6"/>
</dbReference>
<reference evidence="7 8" key="1">
    <citation type="submission" date="2020-08" db="EMBL/GenBank/DDBJ databases">
        <title>Sequencing the genomes of 1000 actinobacteria strains.</title>
        <authorList>
            <person name="Klenk H.-P."/>
        </authorList>
    </citation>
    <scope>NUCLEOTIDE SEQUENCE [LARGE SCALE GENOMIC DNA]</scope>
    <source>
        <strain evidence="7 8">DSM 103125</strain>
    </source>
</reference>
<dbReference type="InterPro" id="IPR000873">
    <property type="entry name" value="AMP-dep_synth/lig_dom"/>
</dbReference>
<dbReference type="InterPro" id="IPR006162">
    <property type="entry name" value="Ppantetheine_attach_site"/>
</dbReference>
<dbReference type="GO" id="GO:0031177">
    <property type="term" value="F:phosphopantetheine binding"/>
    <property type="evidence" value="ECO:0007669"/>
    <property type="project" value="InterPro"/>
</dbReference>
<dbReference type="EMBL" id="JACHDP010000001">
    <property type="protein sequence ID" value="MBB5480804.1"/>
    <property type="molecule type" value="Genomic_DNA"/>
</dbReference>
<dbReference type="InterPro" id="IPR010071">
    <property type="entry name" value="AA_adenyl_dom"/>
</dbReference>
<dbReference type="Proteomes" id="UP000586947">
    <property type="component" value="Unassembled WGS sequence"/>
</dbReference>
<dbReference type="InterPro" id="IPR001466">
    <property type="entry name" value="Beta-lactam-related"/>
</dbReference>
<dbReference type="FunFam" id="3.30.300.30:FF:000010">
    <property type="entry name" value="Enterobactin synthetase component F"/>
    <property type="match status" value="1"/>
</dbReference>
<comment type="similarity">
    <text evidence="2">Belongs to the ATP-dependent AMP-binding enzyme family.</text>
</comment>
<dbReference type="SUPFAM" id="SSF47336">
    <property type="entry name" value="ACP-like"/>
    <property type="match status" value="3"/>
</dbReference>
<dbReference type="Pfam" id="PF00144">
    <property type="entry name" value="Beta-lactamase"/>
    <property type="match status" value="1"/>
</dbReference>
<feature type="domain" description="Carrier" evidence="6">
    <location>
        <begin position="2131"/>
        <end position="2205"/>
    </location>
</feature>
<dbReference type="Pfam" id="PF00668">
    <property type="entry name" value="Condensation"/>
    <property type="match status" value="3"/>
</dbReference>
<sequence>MATTTDIPRTTTLSESKRALLARRLLGQANHTAARTIPRRPTGPIPLSPAQRAVWLADQLFDGGAAYTVNRTMTVRGVLDLDALRQAADLLVARHEILRTTIDGNHQVVHPAGPACFTVVSPPGATADQRRATALHEARLAVATPFDLEAGPLLRFTVYRVDDDEFLVVISQHHIITDGWSCALLAKELCETYTAVATGRPHQAPPSVQFGDVAAWQAAVPPERLREDLDYWADALSDLPDGLQLPLDRTRPPRRSDRGETFVAPLPASLSTHVRTLAGQRGSTVHNVLLTAYAALLSRYSTQQRFAVGSLLSGRGAPETEHALGLFANTVAIPVNLAGRPTFAEALARTNRAVRGALDHQDVAFDQIVARVGAVRDASRNPIFQVIFQCVEAAEETWQLPDAVVQHIDLDNGTAKVDLTMIAVNSGTGEMGLELSFATDLFERATIDRFFAHFVALLEQVVAEPDAPLDSVELVTGAERDTMLHEWNDTEITYPDRCVHELFERQAAATPLATAIIEQDGTAVSYAQLNARANRIAHLLRERGVGVEDVVGLCLPQSTDLHAALLGILKAGGCYLPLDPAHPAERQRYMLSDAGARILLTAADTQERFADFDGERICVPTEDLSGYAETDPEAVNTPNNLIYIMYTSGSTGRPKGVLVTHRGVANYLLWSIDGYGVQGTSGAPMVGSIAFDLSVPNFLLPLISGRDVTLLPETDQVQALADLIQRDGDFSLLKITPGHLDALRHLTPAGSRVNSVRTYVVGADEVRPETVAAWREIAPQGRIINEYGPTETVVGCSVYEIGDDFDPASPISIGRPIANLRMYVLDAQGRLAPPGVVGELYIGGVGVARGYAGRPALTAERFVPDPYDPLPGARMYRTGDLARFRLDGNIDFLGRIDHQVKIRGYRVELAEVEARLLAHPEVTEAVVVCREAGGHQRLAAYVVGAARAAVAPDGVKRFVAAGLPDYMVPSVVTVLDQMPLTAGGKVDRGALPEPALPDADQIAAPRTPAEQTLTEIWQTVLGVPRIGIHANFFDLGGDSLLSVRVARQARDAGLAVTPALLFGHQSIAELAEAVAGSTTSPVAARPGGDTAQPGLAAMLRSADLPPVAQRKLLTQIRPAGIADLYRLSPLQAGMLFQTLAEPERAANVEQFVIGIDGDLRPDDLRYAWQHGVDRHPVLRTTFAWRELPHPVQVVAPVAELDWDYLDWSHRTAAECDAELARLLAADREQGFALDLRPPHRCRLIRTGPAAHLLVWSFHHLLLDGWSMPVLVNEILLAYHARTGRVGPQLPEPVPFGDYIRWLWAQDTDASMAFWRERLLGATPTDLPFVRPAATRAEASAAEVTAVLDRQRVEDIRALARRHRVTVGTVLQAAWALLLARETGDAEVMFGTLIAGRDADVPGIERIVGLLMSTVPNRVRVAAGSLGHWLQMSQANQAAANGHGHLALADIQRAAGHAGGRPLFETIFVYENFDAPAGQRPPELDVHVDRAIRQTGYPVVLGASLHEELTLRINYDRARVSAAESLLDEYVEILDGLLADTEPEKLASPSAVRVTGARTPLERRLAEIWAEVLHLVEIGIGDDFIELGGDSIRAMQIVARARDIGLIRRPTDLFSHPTVAQLAAMPEPDGTDPPTPTADPAPSAGLGPAGAASADSTGLSGLDEASLADLMATLPADEVEGVYALAPLQVSMLFEHLAAERDIYQRTYASDIDGPLDADLLRRAWQHATDRHPALRTRYLSDGLPRPVQVVLRRHEVVLERHDCTHVPAPARAAWIDRLLARELDHGAGLDQHPPSRFFLIRTGERSHRFVWSTHHVVMDGYSFNLVFAEVSSAYRALREGRPLPAGSVPVEGYVRWLRTPQTTTADDGEFWRDMFAGLPAPSSLPLAEPVAGSAGSASQTRTLPDELLTRLQVAARRERVTLHTLLHCAWGLLLSEHDGGRDAVFGTTLAGRNAPVSGVEQMVGMFMNILPTRLRIDRAAQLGPWLRHTQEEQLALHDRVATALGDVRKAIGMSRGTPFTSLFVFRNFNIASGELTTDLSVSPLDVEVGETGRDLTLSADFDGGLRVGLKYNRSVYRPTTIERLLDRLTELLELLAGNGGDTVLGAVLPEPVPTVAPVESPEEAPHSEAGAAFTGRARVLKDIWDAVLQMPDVDPDENFFHVGGDSILAFQVAGAARRAQIPITVQQILRLRTFTKVLAAVDADDPEAGTDAPSPAESRQAVSRPAASGSLPDDREQAVRSAMARHRVPAASIALIENGEVAQAWTAGVTKAGGTVVAGPETVFQVCSVSKHVTALGVLRLVRDGLLDLDVDARDYLSRWQPPDDGDGHPITLRQLLSHTSGLTRLTNLGVARTAASPSLLDILHGSPPATNPAVRREGPAGEFRYSCANFGVIQQILAEVTGEPFAVLMDRVVFTPMGMTNSSYDQSFPLRRAGRVALGHTDDGGHLPGGWHVVTDGAASGLWTTATDLAKLACDVLRALRGEPAVLLGPDEAATMTQPLPSVSYGLGSIATGSGWFGHAGDGPGYQALTLAGTGGAGAVILANRAGQLDFVTDLMAELGIDLPVSRDGALTTQESL</sequence>
<dbReference type="FunFam" id="3.40.50.980:FF:000001">
    <property type="entry name" value="Non-ribosomal peptide synthetase"/>
    <property type="match status" value="1"/>
</dbReference>
<evidence type="ECO:0000259" key="6">
    <source>
        <dbReference type="PROSITE" id="PS50075"/>
    </source>
</evidence>
<dbReference type="InterPro" id="IPR012338">
    <property type="entry name" value="Beta-lactam/transpept-like"/>
</dbReference>
<dbReference type="PANTHER" id="PTHR45527:SF1">
    <property type="entry name" value="FATTY ACID SYNTHASE"/>
    <property type="match status" value="1"/>
</dbReference>
<dbReference type="PROSITE" id="PS00455">
    <property type="entry name" value="AMP_BINDING"/>
    <property type="match status" value="1"/>
</dbReference>
<proteinExistence type="inferred from homology"/>
<dbReference type="CDD" id="cd19531">
    <property type="entry name" value="LCL_NRPS-like"/>
    <property type="match status" value="1"/>
</dbReference>
<comment type="caution">
    <text evidence="7">The sequence shown here is derived from an EMBL/GenBank/DDBJ whole genome shotgun (WGS) entry which is preliminary data.</text>
</comment>
<evidence type="ECO:0000256" key="3">
    <source>
        <dbReference type="ARBA" id="ARBA00022450"/>
    </source>
</evidence>
<protein>
    <submittedName>
        <fullName evidence="7">Amino acid adenylation domain-containing protein</fullName>
    </submittedName>
</protein>
<comment type="cofactor">
    <cofactor evidence="1">
        <name>pantetheine 4'-phosphate</name>
        <dbReference type="ChEBI" id="CHEBI:47942"/>
    </cofactor>
</comment>
<dbReference type="Gene3D" id="2.30.38.10">
    <property type="entry name" value="Luciferase, Domain 3"/>
    <property type="match status" value="1"/>
</dbReference>
<dbReference type="Pfam" id="PF13193">
    <property type="entry name" value="AMP-binding_C"/>
    <property type="match status" value="1"/>
</dbReference>
<dbReference type="Pfam" id="PF00550">
    <property type="entry name" value="PP-binding"/>
    <property type="match status" value="3"/>
</dbReference>
<dbReference type="Pfam" id="PF00501">
    <property type="entry name" value="AMP-binding"/>
    <property type="match status" value="1"/>
</dbReference>
<dbReference type="PANTHER" id="PTHR45527">
    <property type="entry name" value="NONRIBOSOMAL PEPTIDE SYNTHETASE"/>
    <property type="match status" value="1"/>
</dbReference>
<dbReference type="Gene3D" id="3.30.300.30">
    <property type="match status" value="1"/>
</dbReference>
<dbReference type="Gene3D" id="3.30.559.30">
    <property type="entry name" value="Nonribosomal peptide synthetase, condensation domain"/>
    <property type="match status" value="3"/>
</dbReference>
<dbReference type="PROSITE" id="PS00012">
    <property type="entry name" value="PHOSPHOPANTETHEINE"/>
    <property type="match status" value="2"/>
</dbReference>
<dbReference type="InterPro" id="IPR020845">
    <property type="entry name" value="AMP-binding_CS"/>
</dbReference>
<feature type="compositionally biased region" description="Low complexity" evidence="5">
    <location>
        <begin position="1639"/>
        <end position="1655"/>
    </location>
</feature>
<dbReference type="InterPro" id="IPR025110">
    <property type="entry name" value="AMP-bd_C"/>
</dbReference>
<dbReference type="GO" id="GO:0044550">
    <property type="term" value="P:secondary metabolite biosynthetic process"/>
    <property type="evidence" value="ECO:0007669"/>
    <property type="project" value="UniProtKB-ARBA"/>
</dbReference>
<dbReference type="GO" id="GO:0008610">
    <property type="term" value="P:lipid biosynthetic process"/>
    <property type="evidence" value="ECO:0007669"/>
    <property type="project" value="UniProtKB-ARBA"/>
</dbReference>
<dbReference type="InterPro" id="IPR009081">
    <property type="entry name" value="PP-bd_ACP"/>
</dbReference>
<dbReference type="FunFam" id="2.30.38.10:FF:000001">
    <property type="entry name" value="Non-ribosomal peptide synthetase PvdI"/>
    <property type="match status" value="1"/>
</dbReference>
<dbReference type="InterPro" id="IPR001242">
    <property type="entry name" value="Condensation_dom"/>
</dbReference>
<keyword evidence="3" id="KW-0596">Phosphopantetheine</keyword>
<dbReference type="FunFam" id="1.10.1200.10:FF:000005">
    <property type="entry name" value="Nonribosomal peptide synthetase 1"/>
    <property type="match status" value="2"/>
</dbReference>
<dbReference type="SUPFAM" id="SSF56801">
    <property type="entry name" value="Acetyl-CoA synthetase-like"/>
    <property type="match status" value="1"/>
</dbReference>
<dbReference type="NCBIfam" id="TIGR01733">
    <property type="entry name" value="AA-adenyl-dom"/>
    <property type="match status" value="1"/>
</dbReference>
<dbReference type="RefSeq" id="WP_184185298.1">
    <property type="nucleotide sequence ID" value="NZ_BMNF01000004.1"/>
</dbReference>
<dbReference type="Gene3D" id="3.40.50.980">
    <property type="match status" value="2"/>
</dbReference>
<dbReference type="CDD" id="cd05930">
    <property type="entry name" value="A_NRPS"/>
    <property type="match status" value="1"/>
</dbReference>
<feature type="region of interest" description="Disordered" evidence="5">
    <location>
        <begin position="2205"/>
        <end position="2243"/>
    </location>
</feature>
<dbReference type="Gene3D" id="1.10.1200.10">
    <property type="entry name" value="ACP-like"/>
    <property type="match status" value="3"/>
</dbReference>
<evidence type="ECO:0000256" key="2">
    <source>
        <dbReference type="ARBA" id="ARBA00006432"/>
    </source>
</evidence>
<gene>
    <name evidence="7" type="ORF">HNR20_005309</name>
</gene>
<dbReference type="SMART" id="SM00823">
    <property type="entry name" value="PKS_PP"/>
    <property type="match status" value="2"/>
</dbReference>
<name>A0A840W445_9ACTN</name>
<dbReference type="FunFam" id="3.40.50.12780:FF:000012">
    <property type="entry name" value="Non-ribosomal peptide synthetase"/>
    <property type="match status" value="1"/>
</dbReference>
<dbReference type="SUPFAM" id="SSF56601">
    <property type="entry name" value="beta-lactamase/transpeptidase-like"/>
    <property type="match status" value="1"/>
</dbReference>
<dbReference type="GO" id="GO:0043041">
    <property type="term" value="P:amino acid activation for nonribosomal peptide biosynthetic process"/>
    <property type="evidence" value="ECO:0007669"/>
    <property type="project" value="TreeGrafter"/>
</dbReference>
<organism evidence="7 8">
    <name type="scientific">Micromonospora parathelypteridis</name>
    <dbReference type="NCBI Taxonomy" id="1839617"/>
    <lineage>
        <taxon>Bacteria</taxon>
        <taxon>Bacillati</taxon>
        <taxon>Actinomycetota</taxon>
        <taxon>Actinomycetes</taxon>
        <taxon>Micromonosporales</taxon>
        <taxon>Micromonosporaceae</taxon>
        <taxon>Micromonospora</taxon>
    </lineage>
</organism>
<feature type="domain" description="Carrier" evidence="6">
    <location>
        <begin position="1004"/>
        <end position="1078"/>
    </location>
</feature>
<keyword evidence="8" id="KW-1185">Reference proteome</keyword>
<evidence type="ECO:0000313" key="8">
    <source>
        <dbReference type="Proteomes" id="UP000586947"/>
    </source>
</evidence>
<dbReference type="GO" id="GO:0003824">
    <property type="term" value="F:catalytic activity"/>
    <property type="evidence" value="ECO:0007669"/>
    <property type="project" value="InterPro"/>
</dbReference>
<feature type="region of interest" description="Disordered" evidence="5">
    <location>
        <begin position="1623"/>
        <end position="1657"/>
    </location>
</feature>
<dbReference type="InterPro" id="IPR036736">
    <property type="entry name" value="ACP-like_sf"/>
</dbReference>
<dbReference type="Gene3D" id="3.40.710.10">
    <property type="entry name" value="DD-peptidase/beta-lactamase superfamily"/>
    <property type="match status" value="1"/>
</dbReference>
<dbReference type="Gene3D" id="3.30.559.10">
    <property type="entry name" value="Chloramphenicol acetyltransferase-like domain"/>
    <property type="match status" value="3"/>
</dbReference>
<evidence type="ECO:0000256" key="1">
    <source>
        <dbReference type="ARBA" id="ARBA00001957"/>
    </source>
</evidence>
<dbReference type="PROSITE" id="PS50075">
    <property type="entry name" value="CARRIER"/>
    <property type="match status" value="3"/>
</dbReference>
<evidence type="ECO:0000256" key="4">
    <source>
        <dbReference type="ARBA" id="ARBA00022553"/>
    </source>
</evidence>
<feature type="domain" description="Carrier" evidence="6">
    <location>
        <begin position="1555"/>
        <end position="1629"/>
    </location>
</feature>